<sequence>MTTQAPIGAGPPIDDRYDEFLDGVRRTFDARTVESPTLFTVDTGGLFDEFLGALTPELAAANDCGTCRTFMRRYGGLVLVGADGTTKSALWSAPGIPPSYAHAVAVLADAVESRPIASVFRSSATKWGWAQWGPWPHLALDPAAHLVHQPTALASTSQYVATKNADRETLERAIAEFPAAIAQRAVALLRTETLYRSDAILGAGQWFLALHQQLAGMRGRGAAAQRRRDNLVWLAAATAPAGFCHVKSGMIGTLLSDLADELPYDSVKRRFAEKMNPLQYRRPTAAPTATMIARAEQVIAELQAAGSLARRFATLADVRPMWARKVESRSVGGVFGHLVPAEKHRGGGDLDIGPVTITWTKFARTVLPEVDRIEHAVPTAATSYGAMVTAADPTAPPIVQWDSPTRRNPVTWYVYVDGSPPTQWGLRPGEHRDVTAVVPHPATWYVADDRTAREQSVLFALAGSTDTTYTKGGGFFPEFLASELHEIRKTLEGYAGEAVIAGKHEAEVCGLLMSKSRSIGHTFRVTSAGIRTRYTIDRWD</sequence>
<organism evidence="1 2">
    <name type="scientific">Nocardia brasiliensis</name>
    <dbReference type="NCBI Taxonomy" id="37326"/>
    <lineage>
        <taxon>Bacteria</taxon>
        <taxon>Bacillati</taxon>
        <taxon>Actinomycetota</taxon>
        <taxon>Actinomycetes</taxon>
        <taxon>Mycobacteriales</taxon>
        <taxon>Nocardiaceae</taxon>
        <taxon>Nocardia</taxon>
    </lineage>
</organism>
<accession>A0A6G9XP58</accession>
<proteinExistence type="predicted"/>
<protein>
    <submittedName>
        <fullName evidence="1">Uncharacterized protein</fullName>
    </submittedName>
</protein>
<evidence type="ECO:0000313" key="2">
    <source>
        <dbReference type="Proteomes" id="UP000501705"/>
    </source>
</evidence>
<reference evidence="1 2" key="1">
    <citation type="journal article" date="2019" name="ACS Chem. Biol.">
        <title>Identification and Mobilization of a Cryptic Antibiotic Biosynthesis Gene Locus from a Human-Pathogenic Nocardia Isolate.</title>
        <authorList>
            <person name="Herisse M."/>
            <person name="Ishida K."/>
            <person name="Porter J.L."/>
            <person name="Howden B."/>
            <person name="Hertweck C."/>
            <person name="Stinear T.P."/>
            <person name="Pidot S.J."/>
        </authorList>
    </citation>
    <scope>NUCLEOTIDE SEQUENCE [LARGE SCALE GENOMIC DNA]</scope>
    <source>
        <strain evidence="1 2">AUSMDU00024985</strain>
    </source>
</reference>
<name>A0A6G9XP58_NOCBR</name>
<evidence type="ECO:0000313" key="1">
    <source>
        <dbReference type="EMBL" id="QIS02689.1"/>
    </source>
</evidence>
<dbReference type="EMBL" id="CP046171">
    <property type="protein sequence ID" value="QIS02689.1"/>
    <property type="molecule type" value="Genomic_DNA"/>
</dbReference>
<dbReference type="Proteomes" id="UP000501705">
    <property type="component" value="Chromosome"/>
</dbReference>
<gene>
    <name evidence="1" type="ORF">F5X71_10475</name>
</gene>
<dbReference type="AlphaFoldDB" id="A0A6G9XP58"/>
<dbReference type="RefSeq" id="WP_167461769.1">
    <property type="nucleotide sequence ID" value="NZ_CP046171.1"/>
</dbReference>